<comment type="subcellular location">
    <subcellularLocation>
        <location evidence="1">Cell membrane</location>
        <topology evidence="1">Multi-pass membrane protein</topology>
    </subcellularLocation>
</comment>
<evidence type="ECO:0000313" key="8">
    <source>
        <dbReference type="EMBL" id="MBA2132607.1"/>
    </source>
</evidence>
<feature type="transmembrane region" description="Helical" evidence="6">
    <location>
        <begin position="405"/>
        <end position="422"/>
    </location>
</feature>
<sequence length="528" mass="56159">MALAFALPALAEDAAGEEYQSAVYATFWSLLPPLVAIVLALITKEVYSSLIIGIIFGALLYANFNLLTAYTSIFTEGFIASLADSWNVGILIFLVILGTMVCLMNRAGGSAAYGEWARQRIRSRKGALLATFGLGVLIFVDDYFNCLTVGNVMRPITDKHRISRAKLAYIVDATAAPVCMIAPISSWAAAVTGVVEGYNGFELFVRAIPYNLYSLLTLTMIVFITLLGIEYGPMRKHEENAIQRGDLYTTPDRPYEGQDGDVSAGKGKVRDLVIPVLVLIVLCILGMLYTGGILEGASIQDAFANCDASLGLSLGSALALLFTIIYFLLRKVLTFNECMACLPDGFKAMVPAILILTCAWTLSGITNLLGAKEFVSAIFEGSAAGLKILLPAIVFAVASGMSFSTGTSWGTFGILLPIVVAIGMEPELLIISISATLAGAVFGDHCSPISDTTIMSSTGAMCNHINHVATQLPYAITVAAVSFVGYILAGFVPSAWVVLPVSLVLLFGVLYLIKLATGSIPEAKTEAR</sequence>
<gene>
    <name evidence="8" type="ORF">G5B42_03495</name>
</gene>
<dbReference type="PANTHER" id="PTHR43478">
    <property type="entry name" value="NA+/H+ ANTIPORTER-RELATED"/>
    <property type="match status" value="1"/>
</dbReference>
<dbReference type="InterPro" id="IPR018461">
    <property type="entry name" value="Na/H_Antiport_NhaC-like_C"/>
</dbReference>
<evidence type="ECO:0000256" key="2">
    <source>
        <dbReference type="ARBA" id="ARBA00022475"/>
    </source>
</evidence>
<feature type="transmembrane region" description="Helical" evidence="6">
    <location>
        <begin position="21"/>
        <end position="43"/>
    </location>
</feature>
<feature type="transmembrane region" description="Helical" evidence="6">
    <location>
        <begin position="468"/>
        <end position="489"/>
    </location>
</feature>
<dbReference type="AlphaFoldDB" id="A0A8J6I1L6"/>
<feature type="transmembrane region" description="Helical" evidence="6">
    <location>
        <begin position="310"/>
        <end position="329"/>
    </location>
</feature>
<dbReference type="Proteomes" id="UP000657177">
    <property type="component" value="Unassembled WGS sequence"/>
</dbReference>
<feature type="transmembrane region" description="Helical" evidence="6">
    <location>
        <begin position="50"/>
        <end position="73"/>
    </location>
</feature>
<evidence type="ECO:0000256" key="1">
    <source>
        <dbReference type="ARBA" id="ARBA00004651"/>
    </source>
</evidence>
<evidence type="ECO:0000259" key="7">
    <source>
        <dbReference type="Pfam" id="PF03553"/>
    </source>
</evidence>
<evidence type="ECO:0000313" key="9">
    <source>
        <dbReference type="Proteomes" id="UP000657177"/>
    </source>
</evidence>
<evidence type="ECO:0000256" key="4">
    <source>
        <dbReference type="ARBA" id="ARBA00022989"/>
    </source>
</evidence>
<feature type="transmembrane region" description="Helical" evidence="6">
    <location>
        <begin position="85"/>
        <end position="105"/>
    </location>
</feature>
<keyword evidence="2" id="KW-1003">Cell membrane</keyword>
<protein>
    <submittedName>
        <fullName evidence="8">Na+/H+ antiporter NhaC family protein</fullName>
    </submittedName>
</protein>
<evidence type="ECO:0000256" key="3">
    <source>
        <dbReference type="ARBA" id="ARBA00022692"/>
    </source>
</evidence>
<dbReference type="EMBL" id="JAAKDE010000005">
    <property type="protein sequence ID" value="MBA2132607.1"/>
    <property type="molecule type" value="Genomic_DNA"/>
</dbReference>
<feature type="transmembrane region" description="Helical" evidence="6">
    <location>
        <begin position="272"/>
        <end position="290"/>
    </location>
</feature>
<feature type="transmembrane region" description="Helical" evidence="6">
    <location>
        <begin position="377"/>
        <end position="398"/>
    </location>
</feature>
<keyword evidence="5 6" id="KW-0472">Membrane</keyword>
<keyword evidence="9" id="KW-1185">Reference proteome</keyword>
<name>A0A8J6I1L6_9FIRM</name>
<proteinExistence type="predicted"/>
<dbReference type="PANTHER" id="PTHR43478:SF1">
    <property type="entry name" value="NA+_H+ ANTIPORTER NHAC-LIKE C-TERMINAL DOMAIN-CONTAINING PROTEIN"/>
    <property type="match status" value="1"/>
</dbReference>
<evidence type="ECO:0000256" key="6">
    <source>
        <dbReference type="SAM" id="Phobius"/>
    </source>
</evidence>
<reference evidence="8" key="1">
    <citation type="submission" date="2020-06" db="EMBL/GenBank/DDBJ databases">
        <title>Novel chitinolytic bacterium.</title>
        <authorList>
            <person name="Ungkulpasvich U."/>
            <person name="Kosugi A."/>
            <person name="Uke A."/>
        </authorList>
    </citation>
    <scope>NUCLEOTIDE SEQUENCE</scope>
    <source>
        <strain evidence="8">UUS1-1</strain>
    </source>
</reference>
<keyword evidence="4 6" id="KW-1133">Transmembrane helix</keyword>
<feature type="transmembrane region" description="Helical" evidence="6">
    <location>
        <begin position="350"/>
        <end position="371"/>
    </location>
</feature>
<dbReference type="Pfam" id="PF03553">
    <property type="entry name" value="Na_H_antiporter"/>
    <property type="match status" value="1"/>
</dbReference>
<feature type="domain" description="Na+/H+ antiporter NhaC-like C-terminal" evidence="7">
    <location>
        <begin position="193"/>
        <end position="491"/>
    </location>
</feature>
<feature type="transmembrane region" description="Helical" evidence="6">
    <location>
        <begin position="126"/>
        <end position="144"/>
    </location>
</feature>
<feature type="transmembrane region" description="Helical" evidence="6">
    <location>
        <begin position="495"/>
        <end position="513"/>
    </location>
</feature>
<keyword evidence="3 6" id="KW-0812">Transmembrane</keyword>
<dbReference type="GO" id="GO:0005886">
    <property type="term" value="C:plasma membrane"/>
    <property type="evidence" value="ECO:0007669"/>
    <property type="project" value="UniProtKB-SubCell"/>
</dbReference>
<evidence type="ECO:0000256" key="5">
    <source>
        <dbReference type="ARBA" id="ARBA00023136"/>
    </source>
</evidence>
<organism evidence="8 9">
    <name type="scientific">Capillibacterium thermochitinicola</name>
    <dbReference type="NCBI Taxonomy" id="2699427"/>
    <lineage>
        <taxon>Bacteria</taxon>
        <taxon>Bacillati</taxon>
        <taxon>Bacillota</taxon>
        <taxon>Capillibacterium</taxon>
    </lineage>
</organism>
<feature type="transmembrane region" description="Helical" evidence="6">
    <location>
        <begin position="210"/>
        <end position="229"/>
    </location>
</feature>
<comment type="caution">
    <text evidence="8">The sequence shown here is derived from an EMBL/GenBank/DDBJ whole genome shotgun (WGS) entry which is preliminary data.</text>
</comment>
<accession>A0A8J6I1L6</accession>